<organism evidence="7 8">
    <name type="scientific">Glutamicibacter soli</name>
    <dbReference type="NCBI Taxonomy" id="453836"/>
    <lineage>
        <taxon>Bacteria</taxon>
        <taxon>Bacillati</taxon>
        <taxon>Actinomycetota</taxon>
        <taxon>Actinomycetes</taxon>
        <taxon>Micrococcales</taxon>
        <taxon>Micrococcaceae</taxon>
        <taxon>Glutamicibacter</taxon>
    </lineage>
</organism>
<dbReference type="CDD" id="cd03221">
    <property type="entry name" value="ABCF_EF-3"/>
    <property type="match status" value="1"/>
</dbReference>
<name>A0A365Y8N9_9MICC</name>
<dbReference type="RefSeq" id="WP_113608012.1">
    <property type="nucleotide sequence ID" value="NZ_POAF01000010.1"/>
</dbReference>
<keyword evidence="3" id="KW-0067">ATP-binding</keyword>
<dbReference type="GO" id="GO:0016887">
    <property type="term" value="F:ATP hydrolysis activity"/>
    <property type="evidence" value="ECO:0007669"/>
    <property type="project" value="InterPro"/>
</dbReference>
<dbReference type="PANTHER" id="PTHR19211">
    <property type="entry name" value="ATP-BINDING TRANSPORT PROTEIN-RELATED"/>
    <property type="match status" value="1"/>
</dbReference>
<dbReference type="Pfam" id="PF00005">
    <property type="entry name" value="ABC_tran"/>
    <property type="match status" value="2"/>
</dbReference>
<feature type="domain" description="ABC transporter" evidence="6">
    <location>
        <begin position="7"/>
        <end position="239"/>
    </location>
</feature>
<feature type="region of interest" description="Disordered" evidence="5">
    <location>
        <begin position="259"/>
        <end position="282"/>
    </location>
</feature>
<feature type="domain" description="ABC transporter" evidence="6">
    <location>
        <begin position="328"/>
        <end position="531"/>
    </location>
</feature>
<accession>A0A365Y8N9</accession>
<dbReference type="GO" id="GO:0005524">
    <property type="term" value="F:ATP binding"/>
    <property type="evidence" value="ECO:0007669"/>
    <property type="project" value="UniProtKB-KW"/>
</dbReference>
<keyword evidence="1" id="KW-0677">Repeat</keyword>
<gene>
    <name evidence="7" type="ORF">C1H84_16515</name>
</gene>
<evidence type="ECO:0000313" key="8">
    <source>
        <dbReference type="Proteomes" id="UP000252167"/>
    </source>
</evidence>
<evidence type="ECO:0000256" key="3">
    <source>
        <dbReference type="ARBA" id="ARBA00022840"/>
    </source>
</evidence>
<evidence type="ECO:0000259" key="6">
    <source>
        <dbReference type="PROSITE" id="PS50893"/>
    </source>
</evidence>
<dbReference type="AlphaFoldDB" id="A0A365Y8N9"/>
<dbReference type="InterPro" id="IPR003593">
    <property type="entry name" value="AAA+_ATPase"/>
</dbReference>
<sequence length="534" mass="56930">MALTPPITLTSLSFCWPDGEQVLSQLDGTFPAGASGLIGANGSGKSTLLKLIAGRLAPSSGQVSAAGDVAYLAQNITLQSDATLADLLGIAPAYRALQAIEAGSVAPEDFDAVGSDWDLEARIQAELTPLGFGGLDLSRRVDELSGGETMLLAVLGLRLARKPVTLLDEPTNNLDGQTRQLLYGLLRTWPGTLVVVSHDLQLLEQMQHTIELHQGQLRFFGGPYSLYQEQLATEQQAALQAAKTASSALKVEKRQRAEAETKLARTKRKGRAEQLGGNMPRILANSLKQKSEANAGKTRAQYEAKIDAAQQHVDQAQSRIREIEHINLELPDPGLPAGRRVLELDDGTSWHLLQGPERVALTGPNGAGKSTLLRQLLSGAGPSDGISGTLHVDRVGYLPQQLAGLDDTLSALDNVQRAAPDVPSGTIRNTLARLLLRGASVDRPLGTLSGGERLRVYLACLLVAVPVNQLLILDEPTNNLDIDSVRQLAEALNAYRGALLVVSHDQDFLAQLGLDYALSLDSARNLAKVEVSGA</sequence>
<proteinExistence type="predicted"/>
<evidence type="ECO:0000256" key="2">
    <source>
        <dbReference type="ARBA" id="ARBA00022741"/>
    </source>
</evidence>
<dbReference type="InterPro" id="IPR050611">
    <property type="entry name" value="ABCF"/>
</dbReference>
<evidence type="ECO:0000256" key="1">
    <source>
        <dbReference type="ARBA" id="ARBA00022737"/>
    </source>
</evidence>
<dbReference type="SUPFAM" id="SSF52540">
    <property type="entry name" value="P-loop containing nucleoside triphosphate hydrolases"/>
    <property type="match status" value="2"/>
</dbReference>
<dbReference type="Gene3D" id="3.40.50.300">
    <property type="entry name" value="P-loop containing nucleotide triphosphate hydrolases"/>
    <property type="match status" value="2"/>
</dbReference>
<dbReference type="Proteomes" id="UP000252167">
    <property type="component" value="Unassembled WGS sequence"/>
</dbReference>
<dbReference type="InterPro" id="IPR027417">
    <property type="entry name" value="P-loop_NTPase"/>
</dbReference>
<dbReference type="PROSITE" id="PS50893">
    <property type="entry name" value="ABC_TRANSPORTER_2"/>
    <property type="match status" value="2"/>
</dbReference>
<evidence type="ECO:0000256" key="5">
    <source>
        <dbReference type="SAM" id="MobiDB-lite"/>
    </source>
</evidence>
<dbReference type="InterPro" id="IPR003439">
    <property type="entry name" value="ABC_transporter-like_ATP-bd"/>
</dbReference>
<dbReference type="EMBL" id="POAF01000010">
    <property type="protein sequence ID" value="RBL99045.1"/>
    <property type="molecule type" value="Genomic_DNA"/>
</dbReference>
<keyword evidence="4" id="KW-0175">Coiled coil</keyword>
<protein>
    <submittedName>
        <fullName evidence="7">ABC transporter</fullName>
    </submittedName>
</protein>
<dbReference type="SMART" id="SM00382">
    <property type="entry name" value="AAA"/>
    <property type="match status" value="2"/>
</dbReference>
<dbReference type="FunFam" id="3.40.50.300:FF:001320">
    <property type="entry name" value="Heme ABC transporter ATP-binding protein"/>
    <property type="match status" value="1"/>
</dbReference>
<feature type="coiled-coil region" evidence="4">
    <location>
        <begin position="299"/>
        <end position="326"/>
    </location>
</feature>
<reference evidence="7 8" key="1">
    <citation type="submission" date="2018-01" db="EMBL/GenBank/DDBJ databases">
        <title>Glutamicibacter soli strain NHPC-3 Whole genome sequence and assembly.</title>
        <authorList>
            <person name="Choudhury P."/>
            <person name="Gupta D."/>
            <person name="Sengupta K."/>
            <person name="Jawed A."/>
            <person name="Sultana N."/>
            <person name="Saha P."/>
        </authorList>
    </citation>
    <scope>NUCLEOTIDE SEQUENCE [LARGE SCALE GENOMIC DNA]</scope>
    <source>
        <strain evidence="7 8">NHPC-3</strain>
    </source>
</reference>
<comment type="caution">
    <text evidence="7">The sequence shown here is derived from an EMBL/GenBank/DDBJ whole genome shotgun (WGS) entry which is preliminary data.</text>
</comment>
<dbReference type="PANTHER" id="PTHR19211:SF6">
    <property type="entry name" value="BLL7188 PROTEIN"/>
    <property type="match status" value="1"/>
</dbReference>
<keyword evidence="2" id="KW-0547">Nucleotide-binding</keyword>
<keyword evidence="8" id="KW-1185">Reference proteome</keyword>
<evidence type="ECO:0000313" key="7">
    <source>
        <dbReference type="EMBL" id="RBL99045.1"/>
    </source>
</evidence>
<evidence type="ECO:0000256" key="4">
    <source>
        <dbReference type="SAM" id="Coils"/>
    </source>
</evidence>